<keyword evidence="6 8" id="KW-1133">Transmembrane helix</keyword>
<dbReference type="PROSITE" id="PS00211">
    <property type="entry name" value="ABC_TRANSPORTER_1"/>
    <property type="match status" value="1"/>
</dbReference>
<name>A0A4Q0PJZ9_9FLAO</name>
<dbReference type="STRING" id="1122159.SAMN02745246_03394"/>
<dbReference type="FunFam" id="3.40.50.300:FF:000287">
    <property type="entry name" value="Multidrug ABC transporter ATP-binding protein"/>
    <property type="match status" value="1"/>
</dbReference>
<evidence type="ECO:0000313" key="12">
    <source>
        <dbReference type="Proteomes" id="UP000290608"/>
    </source>
</evidence>
<dbReference type="InterPro" id="IPR003439">
    <property type="entry name" value="ABC_transporter-like_ATP-bd"/>
</dbReference>
<evidence type="ECO:0000256" key="7">
    <source>
        <dbReference type="ARBA" id="ARBA00023136"/>
    </source>
</evidence>
<evidence type="ECO:0000256" key="3">
    <source>
        <dbReference type="ARBA" id="ARBA00022692"/>
    </source>
</evidence>
<dbReference type="AlphaFoldDB" id="A0A4Q0PJZ9"/>
<feature type="domain" description="ABC transporter" evidence="9">
    <location>
        <begin position="370"/>
        <end position="603"/>
    </location>
</feature>
<dbReference type="InterPro" id="IPR011527">
    <property type="entry name" value="ABC1_TM_dom"/>
</dbReference>
<feature type="transmembrane region" description="Helical" evidence="8">
    <location>
        <begin position="171"/>
        <end position="188"/>
    </location>
</feature>
<keyword evidence="2" id="KW-0813">Transport</keyword>
<dbReference type="PANTHER" id="PTHR43394">
    <property type="entry name" value="ATP-DEPENDENT PERMEASE MDL1, MITOCHONDRIAL"/>
    <property type="match status" value="1"/>
</dbReference>
<comment type="subcellular location">
    <subcellularLocation>
        <location evidence="1">Cell membrane</location>
        <topology evidence="1">Multi-pass membrane protein</topology>
    </subcellularLocation>
</comment>
<keyword evidence="3 8" id="KW-0812">Transmembrane</keyword>
<feature type="domain" description="ABC transmembrane type-1" evidence="10">
    <location>
        <begin position="19"/>
        <end position="336"/>
    </location>
</feature>
<dbReference type="InterPro" id="IPR003593">
    <property type="entry name" value="AAA+_ATPase"/>
</dbReference>
<evidence type="ECO:0000256" key="4">
    <source>
        <dbReference type="ARBA" id="ARBA00022741"/>
    </source>
</evidence>
<feature type="transmembrane region" description="Helical" evidence="8">
    <location>
        <begin position="194"/>
        <end position="211"/>
    </location>
</feature>
<protein>
    <submittedName>
        <fullName evidence="11">ABC-type multidrug transport system fused ATPase/permease subunit</fullName>
    </submittedName>
</protein>
<evidence type="ECO:0000313" key="11">
    <source>
        <dbReference type="EMBL" id="RXG27206.1"/>
    </source>
</evidence>
<dbReference type="InterPro" id="IPR036640">
    <property type="entry name" value="ABC1_TM_sf"/>
</dbReference>
<evidence type="ECO:0000256" key="1">
    <source>
        <dbReference type="ARBA" id="ARBA00004651"/>
    </source>
</evidence>
<proteinExistence type="predicted"/>
<comment type="caution">
    <text evidence="11">The sequence shown here is derived from an EMBL/GenBank/DDBJ whole genome shotgun (WGS) entry which is preliminary data.</text>
</comment>
<evidence type="ECO:0000256" key="2">
    <source>
        <dbReference type="ARBA" id="ARBA00022448"/>
    </source>
</evidence>
<evidence type="ECO:0000256" key="8">
    <source>
        <dbReference type="SAM" id="Phobius"/>
    </source>
</evidence>
<dbReference type="GO" id="GO:0005524">
    <property type="term" value="F:ATP binding"/>
    <property type="evidence" value="ECO:0007669"/>
    <property type="project" value="UniProtKB-KW"/>
</dbReference>
<dbReference type="SMART" id="SM00382">
    <property type="entry name" value="AAA"/>
    <property type="match status" value="1"/>
</dbReference>
<keyword evidence="7 8" id="KW-0472">Membrane</keyword>
<dbReference type="Pfam" id="PF00664">
    <property type="entry name" value="ABC_membrane"/>
    <property type="match status" value="1"/>
</dbReference>
<dbReference type="SUPFAM" id="SSF90123">
    <property type="entry name" value="ABC transporter transmembrane region"/>
    <property type="match status" value="1"/>
</dbReference>
<keyword evidence="4" id="KW-0547">Nucleotide-binding</keyword>
<sequence>MNYFKQILQFAKPYKKYAVLNIVCNILYALFSTLSFLALIPVIEILFDKTKRITLEPQWEGWSNFKDYSVDYFYYNVSQQVADNELSALVYICAVVVILFFLKNIFGYLATFFITFLRNGVMRDVRDAIYDKLIELPIAYFSEKRKGDTISRITADVNEVERSFLSILEMVVREPLTIIFTIFAMVVISPELTLFVFIFLPISGIIISRIGKSLKKQSHQAQEENGAFLSIVEETLSSLKIIKGFNGENQFRKKFRDSTSRLNSILNSLVNRQNLASPTSEFLGIFVIVVILWFGGQMVLVEGSLEASQFIAFLGLSYQILTPAKQISKASYSVKKGNAAAERILSVLNTETTIKDLPNAQKAQEFKDSVRIENVSFKYEDENVLTNFSAVVPKGKTIALVGQSGSGKSTIANLVTRFYDVNEGSITLDGIDIKQLTKESVRAQMGLVTQDSILFNDSVRNNILLGKPEASDEEIIEALKIANAWEFVNELPLKLDTNIGDSGNKLSGGQKQRLSIARAVLKNPPIMILDEATSALDTESERLVQKALENMMMNRTSIVIAHRLSTIQNADQIIVMQRGKIVEQGKHQELLALNGTYKKLVDMQSFE</sequence>
<dbReference type="Pfam" id="PF00005">
    <property type="entry name" value="ABC_tran"/>
    <property type="match status" value="1"/>
</dbReference>
<dbReference type="Gene3D" id="3.40.50.300">
    <property type="entry name" value="P-loop containing nucleotide triphosphate hydrolases"/>
    <property type="match status" value="1"/>
</dbReference>
<dbReference type="InterPro" id="IPR039421">
    <property type="entry name" value="Type_1_exporter"/>
</dbReference>
<dbReference type="Proteomes" id="UP000290608">
    <property type="component" value="Unassembled WGS sequence"/>
</dbReference>
<organism evidence="11 12">
    <name type="scientific">Leeuwenhoekiella marinoflava</name>
    <dbReference type="NCBI Taxonomy" id="988"/>
    <lineage>
        <taxon>Bacteria</taxon>
        <taxon>Pseudomonadati</taxon>
        <taxon>Bacteroidota</taxon>
        <taxon>Flavobacteriia</taxon>
        <taxon>Flavobacteriales</taxon>
        <taxon>Flavobacteriaceae</taxon>
        <taxon>Leeuwenhoekiella</taxon>
    </lineage>
</organism>
<dbReference type="PANTHER" id="PTHR43394:SF1">
    <property type="entry name" value="ATP-BINDING CASSETTE SUB-FAMILY B MEMBER 10, MITOCHONDRIAL"/>
    <property type="match status" value="1"/>
</dbReference>
<dbReference type="EMBL" id="QOVL01000016">
    <property type="protein sequence ID" value="RXG27206.1"/>
    <property type="molecule type" value="Genomic_DNA"/>
</dbReference>
<dbReference type="Gene3D" id="1.20.1560.10">
    <property type="entry name" value="ABC transporter type 1, transmembrane domain"/>
    <property type="match status" value="1"/>
</dbReference>
<keyword evidence="5" id="KW-0067">ATP-binding</keyword>
<reference evidence="11 12" key="1">
    <citation type="submission" date="2018-07" db="EMBL/GenBank/DDBJ databases">
        <title>Leeuwenhoekiella genomics.</title>
        <authorList>
            <person name="Tahon G."/>
            <person name="Willems A."/>
        </authorList>
    </citation>
    <scope>NUCLEOTIDE SEQUENCE [LARGE SCALE GENOMIC DNA]</scope>
    <source>
        <strain evidence="11 12">LMG 1345</strain>
    </source>
</reference>
<dbReference type="CDD" id="cd18552">
    <property type="entry name" value="ABC_6TM_MsbA_like"/>
    <property type="match status" value="1"/>
</dbReference>
<dbReference type="PROSITE" id="PS50893">
    <property type="entry name" value="ABC_TRANSPORTER_2"/>
    <property type="match status" value="1"/>
</dbReference>
<dbReference type="GO" id="GO:0005886">
    <property type="term" value="C:plasma membrane"/>
    <property type="evidence" value="ECO:0007669"/>
    <property type="project" value="UniProtKB-SubCell"/>
</dbReference>
<dbReference type="InterPro" id="IPR017871">
    <property type="entry name" value="ABC_transporter-like_CS"/>
</dbReference>
<accession>A0A4Q0PJZ9</accession>
<evidence type="ECO:0000256" key="6">
    <source>
        <dbReference type="ARBA" id="ARBA00022989"/>
    </source>
</evidence>
<dbReference type="SUPFAM" id="SSF52540">
    <property type="entry name" value="P-loop containing nucleoside triphosphate hydrolases"/>
    <property type="match status" value="1"/>
</dbReference>
<evidence type="ECO:0000259" key="10">
    <source>
        <dbReference type="PROSITE" id="PS50929"/>
    </source>
</evidence>
<feature type="transmembrane region" description="Helical" evidence="8">
    <location>
        <begin position="20"/>
        <end position="43"/>
    </location>
</feature>
<feature type="transmembrane region" description="Helical" evidence="8">
    <location>
        <begin position="282"/>
        <end position="301"/>
    </location>
</feature>
<dbReference type="InterPro" id="IPR027417">
    <property type="entry name" value="P-loop_NTPase"/>
</dbReference>
<dbReference type="GO" id="GO:0016887">
    <property type="term" value="F:ATP hydrolysis activity"/>
    <property type="evidence" value="ECO:0007669"/>
    <property type="project" value="InterPro"/>
</dbReference>
<evidence type="ECO:0000256" key="5">
    <source>
        <dbReference type="ARBA" id="ARBA00022840"/>
    </source>
</evidence>
<feature type="transmembrane region" description="Helical" evidence="8">
    <location>
        <begin position="88"/>
        <end position="117"/>
    </location>
</feature>
<dbReference type="GO" id="GO:0015421">
    <property type="term" value="F:ABC-type oligopeptide transporter activity"/>
    <property type="evidence" value="ECO:0007669"/>
    <property type="project" value="TreeGrafter"/>
</dbReference>
<evidence type="ECO:0000259" key="9">
    <source>
        <dbReference type="PROSITE" id="PS50893"/>
    </source>
</evidence>
<dbReference type="RefSeq" id="WP_073100456.1">
    <property type="nucleotide sequence ID" value="NZ_QOVL01000016.1"/>
</dbReference>
<gene>
    <name evidence="11" type="ORF">DSL99_2998</name>
</gene>
<dbReference type="PROSITE" id="PS50929">
    <property type="entry name" value="ABC_TM1F"/>
    <property type="match status" value="1"/>
</dbReference>